<name>A0ABM1E370_PRICU</name>
<dbReference type="InterPro" id="IPR012337">
    <property type="entry name" value="RNaseH-like_sf"/>
</dbReference>
<evidence type="ECO:0000313" key="3">
    <source>
        <dbReference type="RefSeq" id="XP_014666641.1"/>
    </source>
</evidence>
<dbReference type="SUPFAM" id="SSF53098">
    <property type="entry name" value="Ribonuclease H-like"/>
    <property type="match status" value="1"/>
</dbReference>
<protein>
    <submittedName>
        <fullName evidence="3">Uncharacterized protein LOC106808429</fullName>
    </submittedName>
</protein>
<dbReference type="PANTHER" id="PTHR46880">
    <property type="entry name" value="RAS-ASSOCIATING DOMAIN-CONTAINING PROTEIN"/>
    <property type="match status" value="1"/>
</dbReference>
<sequence length="234" mass="27058">MLTTEAGKHLQHFIDEMTEDPSSYHGHQVKRVDRENEEEEFASSRSDVITKLLKHIERRFASLKQDLIHAATSILDTSQWPSAKEELATYANTSVDYTCRHFRDIIIKQGCNLEEVMYEWQEAKLFIGDLPPARRHTVWRDIFNDPELAAKFPNFMHIVEVLLVLPLSTAACERGFSCMKQVKTDWRASLTVEMLTKLMFIVLNGPAPTDFRAAGAVKAWWKAAERTRRPDYME</sequence>
<reference evidence="3" key="1">
    <citation type="submission" date="2025-08" db="UniProtKB">
        <authorList>
            <consortium name="RefSeq"/>
        </authorList>
    </citation>
    <scope>IDENTIFICATION</scope>
</reference>
<proteinExistence type="predicted"/>
<evidence type="ECO:0000259" key="1">
    <source>
        <dbReference type="Pfam" id="PF05699"/>
    </source>
</evidence>
<dbReference type="GeneID" id="106808429"/>
<keyword evidence="2" id="KW-1185">Reference proteome</keyword>
<dbReference type="Pfam" id="PF05699">
    <property type="entry name" value="Dimer_Tnp_hAT"/>
    <property type="match status" value="1"/>
</dbReference>
<gene>
    <name evidence="3" type="primary">LOC106808429</name>
</gene>
<dbReference type="RefSeq" id="XP_014666641.1">
    <property type="nucleotide sequence ID" value="XM_014811155.1"/>
</dbReference>
<accession>A0ABM1E370</accession>
<dbReference type="Proteomes" id="UP000695022">
    <property type="component" value="Unplaced"/>
</dbReference>
<dbReference type="InterPro" id="IPR008906">
    <property type="entry name" value="HATC_C_dom"/>
</dbReference>
<evidence type="ECO:0000313" key="2">
    <source>
        <dbReference type="Proteomes" id="UP000695022"/>
    </source>
</evidence>
<organism evidence="2 3">
    <name type="scientific">Priapulus caudatus</name>
    <name type="common">Priapulid worm</name>
    <dbReference type="NCBI Taxonomy" id="37621"/>
    <lineage>
        <taxon>Eukaryota</taxon>
        <taxon>Metazoa</taxon>
        <taxon>Ecdysozoa</taxon>
        <taxon>Scalidophora</taxon>
        <taxon>Priapulida</taxon>
        <taxon>Priapulimorpha</taxon>
        <taxon>Priapulimorphida</taxon>
        <taxon>Priapulidae</taxon>
        <taxon>Priapulus</taxon>
    </lineage>
</organism>
<dbReference type="PANTHER" id="PTHR46880:SF5">
    <property type="entry name" value="DUF4371 DOMAIN-CONTAINING PROTEIN"/>
    <property type="match status" value="1"/>
</dbReference>
<feature type="domain" description="HAT C-terminal dimerisation" evidence="1">
    <location>
        <begin position="150"/>
        <end position="201"/>
    </location>
</feature>